<dbReference type="Proteomes" id="UP000694005">
    <property type="component" value="Chromosome A04"/>
</dbReference>
<organism evidence="2">
    <name type="scientific">Brassica campestris</name>
    <name type="common">Field mustard</name>
    <dbReference type="NCBI Taxonomy" id="3711"/>
    <lineage>
        <taxon>Eukaryota</taxon>
        <taxon>Viridiplantae</taxon>
        <taxon>Streptophyta</taxon>
        <taxon>Embryophyta</taxon>
        <taxon>Tracheophyta</taxon>
        <taxon>Spermatophyta</taxon>
        <taxon>Magnoliopsida</taxon>
        <taxon>eudicotyledons</taxon>
        <taxon>Gunneridae</taxon>
        <taxon>Pentapetalae</taxon>
        <taxon>rosids</taxon>
        <taxon>malvids</taxon>
        <taxon>Brassicales</taxon>
        <taxon>Brassicaceae</taxon>
        <taxon>Brassiceae</taxon>
        <taxon>Brassica</taxon>
    </lineage>
</organism>
<name>A0A3P6CLU4_BRACM</name>
<gene>
    <name evidence="2" type="ORF">BRAA04T16253Z</name>
    <name evidence="1" type="ORF">BRAPAZ1V2_A04P06000.2</name>
</gene>
<evidence type="ECO:0000313" key="1">
    <source>
        <dbReference type="EMBL" id="CAG7905699.1"/>
    </source>
</evidence>
<reference evidence="2" key="1">
    <citation type="submission" date="2018-11" db="EMBL/GenBank/DDBJ databases">
        <authorList>
            <consortium name="Genoscope - CEA"/>
            <person name="William W."/>
        </authorList>
    </citation>
    <scope>NUCLEOTIDE SEQUENCE</scope>
</reference>
<accession>A0A3P6CLU4</accession>
<sequence length="43" mass="4953">MVGRLQTRDRLASWGLSVPENCVFVFQLQEISSAPFLRMILRS</sequence>
<dbReference type="Gramene" id="A04p06000.2_BraZ1">
    <property type="protein sequence ID" value="A04p06000.2_BraZ1.CDS.1"/>
    <property type="gene ID" value="A04g06000.2_BraZ1"/>
</dbReference>
<dbReference type="EMBL" id="LS974620">
    <property type="protein sequence ID" value="CAG7905699.1"/>
    <property type="molecule type" value="Genomic_DNA"/>
</dbReference>
<proteinExistence type="predicted"/>
<dbReference type="AlphaFoldDB" id="A0A3P6CLU4"/>
<evidence type="ECO:0000313" key="2">
    <source>
        <dbReference type="EMBL" id="VDD11021.1"/>
    </source>
</evidence>
<protein>
    <submittedName>
        <fullName evidence="1">Uncharacterized protein</fullName>
    </submittedName>
</protein>
<dbReference type="EMBL" id="LR031576">
    <property type="protein sequence ID" value="VDD11021.1"/>
    <property type="molecule type" value="Genomic_DNA"/>
</dbReference>